<dbReference type="InterPro" id="IPR045057">
    <property type="entry name" value="Gcn5-rel_NAT"/>
</dbReference>
<dbReference type="PANTHER" id="PTHR31435">
    <property type="entry name" value="PROTEIN NATD1"/>
    <property type="match status" value="1"/>
</dbReference>
<dbReference type="InterPro" id="IPR031165">
    <property type="entry name" value="GNAT_YJDJ"/>
</dbReference>
<dbReference type="Gene3D" id="3.40.630.30">
    <property type="match status" value="1"/>
</dbReference>
<dbReference type="PROSITE" id="PS51186">
    <property type="entry name" value="GNAT"/>
    <property type="match status" value="1"/>
</dbReference>
<dbReference type="InterPro" id="IPR016181">
    <property type="entry name" value="Acyl_CoA_acyltransferase"/>
</dbReference>
<name>A0A917S010_9BACL</name>
<dbReference type="EMBL" id="BMOK01000003">
    <property type="protein sequence ID" value="GGL47910.1"/>
    <property type="molecule type" value="Genomic_DNA"/>
</dbReference>
<dbReference type="RefSeq" id="WP_188801993.1">
    <property type="nucleotide sequence ID" value="NZ_BMOK01000003.1"/>
</dbReference>
<proteinExistence type="predicted"/>
<comment type="caution">
    <text evidence="3">The sequence shown here is derived from an EMBL/GenBank/DDBJ whole genome shotgun (WGS) entry which is preliminary data.</text>
</comment>
<sequence length="92" mass="10467">MEIKEGKNRFYVTDATGNEIGEVTYSDVRDSILSIDHTFVDPQYRGQKIAQQLIKAVVDKAVIDHKKIIPACSYAKAQFARVKDYQQVEFKG</sequence>
<accession>A0A917S010</accession>
<dbReference type="InterPro" id="IPR000182">
    <property type="entry name" value="GNAT_dom"/>
</dbReference>
<reference evidence="3" key="1">
    <citation type="journal article" date="2014" name="Int. J. Syst. Evol. Microbiol.">
        <title>Complete genome sequence of Corynebacterium casei LMG S-19264T (=DSM 44701T), isolated from a smear-ripened cheese.</title>
        <authorList>
            <consortium name="US DOE Joint Genome Institute (JGI-PGF)"/>
            <person name="Walter F."/>
            <person name="Albersmeier A."/>
            <person name="Kalinowski J."/>
            <person name="Ruckert C."/>
        </authorList>
    </citation>
    <scope>NUCLEOTIDE SEQUENCE</scope>
    <source>
        <strain evidence="3">JCM 15325</strain>
    </source>
</reference>
<reference evidence="3" key="2">
    <citation type="submission" date="2020-09" db="EMBL/GenBank/DDBJ databases">
        <authorList>
            <person name="Sun Q."/>
            <person name="Ohkuma M."/>
        </authorList>
    </citation>
    <scope>NUCLEOTIDE SEQUENCE</scope>
    <source>
        <strain evidence="3">JCM 15325</strain>
    </source>
</reference>
<evidence type="ECO:0000259" key="2">
    <source>
        <dbReference type="PROSITE" id="PS51729"/>
    </source>
</evidence>
<evidence type="ECO:0000259" key="1">
    <source>
        <dbReference type="PROSITE" id="PS51186"/>
    </source>
</evidence>
<evidence type="ECO:0000313" key="4">
    <source>
        <dbReference type="Proteomes" id="UP000654670"/>
    </source>
</evidence>
<dbReference type="CDD" id="cd04301">
    <property type="entry name" value="NAT_SF"/>
    <property type="match status" value="1"/>
</dbReference>
<dbReference type="PANTHER" id="PTHR31435:SF10">
    <property type="entry name" value="BSR4717 PROTEIN"/>
    <property type="match status" value="1"/>
</dbReference>
<organism evidence="3 4">
    <name type="scientific">Sporolactobacillus putidus</name>
    <dbReference type="NCBI Taxonomy" id="492735"/>
    <lineage>
        <taxon>Bacteria</taxon>
        <taxon>Bacillati</taxon>
        <taxon>Bacillota</taxon>
        <taxon>Bacilli</taxon>
        <taxon>Bacillales</taxon>
        <taxon>Sporolactobacillaceae</taxon>
        <taxon>Sporolactobacillus</taxon>
    </lineage>
</organism>
<evidence type="ECO:0000313" key="3">
    <source>
        <dbReference type="EMBL" id="GGL47910.1"/>
    </source>
</evidence>
<feature type="domain" description="N-acetyltransferase" evidence="2">
    <location>
        <begin position="2"/>
        <end position="90"/>
    </location>
</feature>
<protein>
    <submittedName>
        <fullName evidence="3">N-acetyltransferase</fullName>
    </submittedName>
</protein>
<keyword evidence="4" id="KW-1185">Reference proteome</keyword>
<dbReference type="SUPFAM" id="SSF55729">
    <property type="entry name" value="Acyl-CoA N-acyltransferases (Nat)"/>
    <property type="match status" value="1"/>
</dbReference>
<dbReference type="Pfam" id="PF14542">
    <property type="entry name" value="Acetyltransf_CG"/>
    <property type="match status" value="1"/>
</dbReference>
<gene>
    <name evidence="3" type="ORF">GCM10007968_10110</name>
</gene>
<dbReference type="Proteomes" id="UP000654670">
    <property type="component" value="Unassembled WGS sequence"/>
</dbReference>
<feature type="domain" description="N-acetyltransferase" evidence="1">
    <location>
        <begin position="1"/>
        <end position="92"/>
    </location>
</feature>
<dbReference type="AlphaFoldDB" id="A0A917S010"/>
<dbReference type="GO" id="GO:0016747">
    <property type="term" value="F:acyltransferase activity, transferring groups other than amino-acyl groups"/>
    <property type="evidence" value="ECO:0007669"/>
    <property type="project" value="InterPro"/>
</dbReference>
<dbReference type="PROSITE" id="PS51729">
    <property type="entry name" value="GNAT_YJDJ"/>
    <property type="match status" value="1"/>
</dbReference>